<dbReference type="InterPro" id="IPR036388">
    <property type="entry name" value="WH-like_DNA-bd_sf"/>
</dbReference>
<evidence type="ECO:0000313" key="8">
    <source>
        <dbReference type="Proteomes" id="UP000281028"/>
    </source>
</evidence>
<name>A0A9Q5D6E0_9BACT</name>
<keyword evidence="3" id="KW-0731">Sigma factor</keyword>
<dbReference type="GO" id="GO:0003677">
    <property type="term" value="F:DNA binding"/>
    <property type="evidence" value="ECO:0007669"/>
    <property type="project" value="InterPro"/>
</dbReference>
<dbReference type="EMBL" id="RIAR02000001">
    <property type="protein sequence ID" value="NSL85841.1"/>
    <property type="molecule type" value="Genomic_DNA"/>
</dbReference>
<feature type="domain" description="RNA polymerase sigma-70 region 2" evidence="5">
    <location>
        <begin position="28"/>
        <end position="93"/>
    </location>
</feature>
<dbReference type="NCBIfam" id="TIGR02985">
    <property type="entry name" value="Sig70_bacteroi1"/>
    <property type="match status" value="1"/>
</dbReference>
<protein>
    <submittedName>
        <fullName evidence="7">RNA polymerase sigma-70 factor</fullName>
    </submittedName>
</protein>
<dbReference type="PANTHER" id="PTHR43133:SF46">
    <property type="entry name" value="RNA POLYMERASE SIGMA-70 FACTOR ECF SUBFAMILY"/>
    <property type="match status" value="1"/>
</dbReference>
<feature type="domain" description="RNA polymerase sigma factor 70 region 4 type 2" evidence="6">
    <location>
        <begin position="124"/>
        <end position="175"/>
    </location>
</feature>
<dbReference type="Proteomes" id="UP000281028">
    <property type="component" value="Unassembled WGS sequence"/>
</dbReference>
<evidence type="ECO:0000313" key="7">
    <source>
        <dbReference type="EMBL" id="NSL85841.1"/>
    </source>
</evidence>
<keyword evidence="2" id="KW-0805">Transcription regulation</keyword>
<dbReference type="InterPro" id="IPR013324">
    <property type="entry name" value="RNA_pol_sigma_r3/r4-like"/>
</dbReference>
<dbReference type="GO" id="GO:0016987">
    <property type="term" value="F:sigma factor activity"/>
    <property type="evidence" value="ECO:0007669"/>
    <property type="project" value="UniProtKB-KW"/>
</dbReference>
<dbReference type="PANTHER" id="PTHR43133">
    <property type="entry name" value="RNA POLYMERASE ECF-TYPE SIGMA FACTO"/>
    <property type="match status" value="1"/>
</dbReference>
<keyword evidence="8" id="KW-1185">Reference proteome</keyword>
<dbReference type="Gene3D" id="1.10.10.10">
    <property type="entry name" value="Winged helix-like DNA-binding domain superfamily/Winged helix DNA-binding domain"/>
    <property type="match status" value="1"/>
</dbReference>
<reference evidence="7" key="1">
    <citation type="submission" date="2020-05" db="EMBL/GenBank/DDBJ databases">
        <title>Chitinophaga laudate sp. nov., isolated from a tropical peat swamp.</title>
        <authorList>
            <person name="Goh C.B.S."/>
            <person name="Lee M.S."/>
            <person name="Parimannan S."/>
            <person name="Pasbakhsh P."/>
            <person name="Yule C.M."/>
            <person name="Rajandas H."/>
            <person name="Loke S."/>
            <person name="Croft L."/>
            <person name="Tan J.B.L."/>
        </authorList>
    </citation>
    <scope>NUCLEOTIDE SEQUENCE</scope>
    <source>
        <strain evidence="7">Mgbs1</strain>
    </source>
</reference>
<dbReference type="Pfam" id="PF08281">
    <property type="entry name" value="Sigma70_r4_2"/>
    <property type="match status" value="1"/>
</dbReference>
<keyword evidence="4" id="KW-0804">Transcription</keyword>
<evidence type="ECO:0000259" key="5">
    <source>
        <dbReference type="Pfam" id="PF04542"/>
    </source>
</evidence>
<evidence type="ECO:0000259" key="6">
    <source>
        <dbReference type="Pfam" id="PF08281"/>
    </source>
</evidence>
<evidence type="ECO:0000256" key="2">
    <source>
        <dbReference type="ARBA" id="ARBA00023015"/>
    </source>
</evidence>
<dbReference type="AlphaFoldDB" id="A0A9Q5D6E0"/>
<sequence length="185" mass="21456">MEQVPLHNEHALLLSIADGDEYAFTAVYLHYHKFIYEAAMVYLQDQAQAGEVVQEVFYRIWEKRVALPEIKNLRDYLFIIARNLIFDFLRKKAAEANAVAAIQMLQPSAVNNTDHLVEERLYNQLLRSAVACLPPQRKRIYQLAKEEGQSYAEIASSMEISAFTVKNQMVKALRFIRSYIQERAK</sequence>
<dbReference type="SUPFAM" id="SSF88946">
    <property type="entry name" value="Sigma2 domain of RNA polymerase sigma factors"/>
    <property type="match status" value="1"/>
</dbReference>
<dbReference type="Pfam" id="PF04542">
    <property type="entry name" value="Sigma70_r2"/>
    <property type="match status" value="1"/>
</dbReference>
<dbReference type="NCBIfam" id="TIGR02937">
    <property type="entry name" value="sigma70-ECF"/>
    <property type="match status" value="1"/>
</dbReference>
<gene>
    <name evidence="7" type="ORF">ECE50_003295</name>
</gene>
<dbReference type="Gene3D" id="1.10.1740.10">
    <property type="match status" value="1"/>
</dbReference>
<dbReference type="GO" id="GO:0006352">
    <property type="term" value="P:DNA-templated transcription initiation"/>
    <property type="evidence" value="ECO:0007669"/>
    <property type="project" value="InterPro"/>
</dbReference>
<evidence type="ECO:0000256" key="1">
    <source>
        <dbReference type="ARBA" id="ARBA00010641"/>
    </source>
</evidence>
<dbReference type="InterPro" id="IPR007627">
    <property type="entry name" value="RNA_pol_sigma70_r2"/>
</dbReference>
<evidence type="ECO:0000256" key="4">
    <source>
        <dbReference type="ARBA" id="ARBA00023163"/>
    </source>
</evidence>
<dbReference type="SUPFAM" id="SSF88659">
    <property type="entry name" value="Sigma3 and sigma4 domains of RNA polymerase sigma factors"/>
    <property type="match status" value="1"/>
</dbReference>
<dbReference type="InterPro" id="IPR013325">
    <property type="entry name" value="RNA_pol_sigma_r2"/>
</dbReference>
<evidence type="ECO:0000256" key="3">
    <source>
        <dbReference type="ARBA" id="ARBA00023082"/>
    </source>
</evidence>
<accession>A0A9Q5D6E0</accession>
<dbReference type="InterPro" id="IPR039425">
    <property type="entry name" value="RNA_pol_sigma-70-like"/>
</dbReference>
<dbReference type="InterPro" id="IPR013249">
    <property type="entry name" value="RNA_pol_sigma70_r4_t2"/>
</dbReference>
<comment type="caution">
    <text evidence="7">The sequence shown here is derived from an EMBL/GenBank/DDBJ whole genome shotgun (WGS) entry which is preliminary data.</text>
</comment>
<comment type="similarity">
    <text evidence="1">Belongs to the sigma-70 factor family. ECF subfamily.</text>
</comment>
<organism evidence="7 8">
    <name type="scientific">Chitinophaga solisilvae</name>
    <dbReference type="NCBI Taxonomy" id="1233460"/>
    <lineage>
        <taxon>Bacteria</taxon>
        <taxon>Pseudomonadati</taxon>
        <taxon>Bacteroidota</taxon>
        <taxon>Chitinophagia</taxon>
        <taxon>Chitinophagales</taxon>
        <taxon>Chitinophagaceae</taxon>
        <taxon>Chitinophaga</taxon>
    </lineage>
</organism>
<dbReference type="InterPro" id="IPR014327">
    <property type="entry name" value="RNA_pol_sigma70_bacteroid"/>
</dbReference>
<proteinExistence type="inferred from homology"/>
<dbReference type="InterPro" id="IPR014284">
    <property type="entry name" value="RNA_pol_sigma-70_dom"/>
</dbReference>
<dbReference type="OrthoDB" id="655312at2"/>